<name>A0ABV8QX66_9BACT</name>
<keyword evidence="3" id="KW-1185">Reference proteome</keyword>
<evidence type="ECO:0008006" key="4">
    <source>
        <dbReference type="Google" id="ProtNLM"/>
    </source>
</evidence>
<dbReference type="PROSITE" id="PS51257">
    <property type="entry name" value="PROKAR_LIPOPROTEIN"/>
    <property type="match status" value="1"/>
</dbReference>
<comment type="caution">
    <text evidence="2">The sequence shown here is derived from an EMBL/GenBank/DDBJ whole genome shotgun (WGS) entry which is preliminary data.</text>
</comment>
<evidence type="ECO:0000256" key="1">
    <source>
        <dbReference type="SAM" id="SignalP"/>
    </source>
</evidence>
<protein>
    <recommendedName>
        <fullName evidence="4">Chondroitin AC lyase</fullName>
    </recommendedName>
</protein>
<dbReference type="EMBL" id="JBHSCZ010000003">
    <property type="protein sequence ID" value="MFC4263644.1"/>
    <property type="molecule type" value="Genomic_DNA"/>
</dbReference>
<evidence type="ECO:0000313" key="2">
    <source>
        <dbReference type="EMBL" id="MFC4263644.1"/>
    </source>
</evidence>
<keyword evidence="1" id="KW-0732">Signal</keyword>
<dbReference type="Gene3D" id="2.60.120.260">
    <property type="entry name" value="Galactose-binding domain-like"/>
    <property type="match status" value="1"/>
</dbReference>
<feature type="chain" id="PRO_5046398870" description="Chondroitin AC lyase" evidence="1">
    <location>
        <begin position="24"/>
        <end position="821"/>
    </location>
</feature>
<sequence>MNCKLSQLLCVIIGLLICSCTIAQQIPSQASVAAKRNATVVYNLANPYPDPNAGCPGYSAYCLSSYYLNQNTQTADNYILNQANATFTSDCYFWNLSLVRIYLNSTYYSRMSSAAQQSLAQKELLFLNTYANLALTTAGVWYIKDSENHNLFQKSCCYLICQKLLENPANESLILSDGNTVRAHYDAYVLYFINYFREHAKKGLDVEINSDNYVKYTLACYLNVFDLSSDLIVKRLAKNYLDLYTAENAISFLKTANDVGGGATRCYKDKDMKYGKSKNSFDCNLGWSTALGGNHPTQVIVATSNYFAPEITSAIALNTKPAFTSVQASWGINLPSNFSGAYNVGFNSSGNGGMLRFSYITDNYAHGTHCYDPTQTFIAIATQNRVMGVDFNTTDKAKIKVHGIGTAQGRETGYAEINGFGGINCSVIWRDQKASNSTGTRIFVSSGELDNNKSLQNGWWFSKTSTAYVGFRVASGTLTESVTSYGKYYTLSDMWSPVIIETANITDYSSFQAFKDAIALNVVSVLADGSIKYFSESNETFQVKPNSTIVPIKNGTAVNFNLPNTFNSPYLNGMGDSYIANVSYPGYEDLVINFEILDLDIEAESVVNPNWIIGNSSNASAGSFVIPNGNIINATAAENILNFDFNIPFDGNFSIFGLGLFTSSSSNSFLVSIDNSPYTIWSMGVSNQYAWNFLNRGNNSFTSFFTRGTHRLSIAKNSSGAILDKIRISESNVPPQNPIPTGIPSYNYESSVLLLAGGNFSPPAASLYPGRMYIIRNTSTTNNVIIDNVINHQTNTPTIFTLTPVLGCIIIISDGSSWYRI</sequence>
<reference evidence="3" key="1">
    <citation type="journal article" date="2019" name="Int. J. Syst. Evol. Microbiol.">
        <title>The Global Catalogue of Microorganisms (GCM) 10K type strain sequencing project: providing services to taxonomists for standard genome sequencing and annotation.</title>
        <authorList>
            <consortium name="The Broad Institute Genomics Platform"/>
            <consortium name="The Broad Institute Genome Sequencing Center for Infectious Disease"/>
            <person name="Wu L."/>
            <person name="Ma J."/>
        </authorList>
    </citation>
    <scope>NUCLEOTIDE SEQUENCE [LARGE SCALE GENOMIC DNA]</scope>
    <source>
        <strain evidence="3">CECT 8289</strain>
    </source>
</reference>
<accession>A0ABV8QX66</accession>
<dbReference type="Proteomes" id="UP001595907">
    <property type="component" value="Unassembled WGS sequence"/>
</dbReference>
<gene>
    <name evidence="2" type="ORF">ACFOWM_12185</name>
</gene>
<organism evidence="2 3">
    <name type="scientific">Ferruginibacter yonginensis</name>
    <dbReference type="NCBI Taxonomy" id="1310416"/>
    <lineage>
        <taxon>Bacteria</taxon>
        <taxon>Pseudomonadati</taxon>
        <taxon>Bacteroidota</taxon>
        <taxon>Chitinophagia</taxon>
        <taxon>Chitinophagales</taxon>
        <taxon>Chitinophagaceae</taxon>
        <taxon>Ferruginibacter</taxon>
    </lineage>
</organism>
<dbReference type="RefSeq" id="WP_379710504.1">
    <property type="nucleotide sequence ID" value="NZ_JBHSCZ010000003.1"/>
</dbReference>
<feature type="signal peptide" evidence="1">
    <location>
        <begin position="1"/>
        <end position="23"/>
    </location>
</feature>
<proteinExistence type="predicted"/>
<evidence type="ECO:0000313" key="3">
    <source>
        <dbReference type="Proteomes" id="UP001595907"/>
    </source>
</evidence>